<name>A0A8J8SJG4_9FIRM</name>
<protein>
    <submittedName>
        <fullName evidence="3">Tyrosine-type recombinase/integrase</fullName>
    </submittedName>
</protein>
<accession>A0A8J8SJG4</accession>
<dbReference type="GO" id="GO:0003677">
    <property type="term" value="F:DNA binding"/>
    <property type="evidence" value="ECO:0007669"/>
    <property type="project" value="InterPro"/>
</dbReference>
<dbReference type="EMBL" id="CP058649">
    <property type="protein sequence ID" value="QUI25543.1"/>
    <property type="molecule type" value="Genomic_DNA"/>
</dbReference>
<reference evidence="3" key="1">
    <citation type="submission" date="2020-07" db="EMBL/GenBank/DDBJ databases">
        <title>Vallitalea pronyensis genome.</title>
        <authorList>
            <person name="Postec A."/>
        </authorList>
    </citation>
    <scope>NUCLEOTIDE SEQUENCE</scope>
    <source>
        <strain evidence="3">FatNI3</strain>
    </source>
</reference>
<dbReference type="RefSeq" id="WP_212698655.1">
    <property type="nucleotide sequence ID" value="NZ_CP058649.1"/>
</dbReference>
<proteinExistence type="predicted"/>
<evidence type="ECO:0000259" key="2">
    <source>
        <dbReference type="PROSITE" id="PS51898"/>
    </source>
</evidence>
<dbReference type="Proteomes" id="UP000683246">
    <property type="component" value="Chromosome"/>
</dbReference>
<dbReference type="InterPro" id="IPR011010">
    <property type="entry name" value="DNA_brk_join_enz"/>
</dbReference>
<organism evidence="3 4">
    <name type="scientific">Vallitalea pronyensis</name>
    <dbReference type="NCBI Taxonomy" id="1348613"/>
    <lineage>
        <taxon>Bacteria</taxon>
        <taxon>Bacillati</taxon>
        <taxon>Bacillota</taxon>
        <taxon>Clostridia</taxon>
        <taxon>Lachnospirales</taxon>
        <taxon>Vallitaleaceae</taxon>
        <taxon>Vallitalea</taxon>
    </lineage>
</organism>
<dbReference type="Pfam" id="PF00589">
    <property type="entry name" value="Phage_integrase"/>
    <property type="match status" value="1"/>
</dbReference>
<dbReference type="GO" id="GO:0015074">
    <property type="term" value="P:DNA integration"/>
    <property type="evidence" value="ECO:0007669"/>
    <property type="project" value="InterPro"/>
</dbReference>
<feature type="domain" description="Tyr recombinase" evidence="2">
    <location>
        <begin position="1"/>
        <end position="57"/>
    </location>
</feature>
<dbReference type="SUPFAM" id="SSF56349">
    <property type="entry name" value="DNA breaking-rejoining enzymes"/>
    <property type="match status" value="1"/>
</dbReference>
<dbReference type="KEGG" id="vpy:HZI73_00070"/>
<gene>
    <name evidence="3" type="ORF">HZI73_00070</name>
</gene>
<evidence type="ECO:0000313" key="3">
    <source>
        <dbReference type="EMBL" id="QUI25543.1"/>
    </source>
</evidence>
<dbReference type="InterPro" id="IPR002104">
    <property type="entry name" value="Integrase_catalytic"/>
</dbReference>
<dbReference type="PROSITE" id="PS51898">
    <property type="entry name" value="TYR_RECOMBINASE"/>
    <property type="match status" value="1"/>
</dbReference>
<dbReference type="AlphaFoldDB" id="A0A8J8SJG4"/>
<evidence type="ECO:0000256" key="1">
    <source>
        <dbReference type="ARBA" id="ARBA00023172"/>
    </source>
</evidence>
<dbReference type="GO" id="GO:0006310">
    <property type="term" value="P:DNA recombination"/>
    <property type="evidence" value="ECO:0007669"/>
    <property type="project" value="UniProtKB-KW"/>
</dbReference>
<keyword evidence="1" id="KW-0233">DNA recombination</keyword>
<sequence length="57" mass="6445">MYKTCCSICRASIQSYFIDLRHTHATLRLTMGVSPKVAQQRLGHGSISTTMDIYSHE</sequence>
<keyword evidence="4" id="KW-1185">Reference proteome</keyword>
<evidence type="ECO:0000313" key="4">
    <source>
        <dbReference type="Proteomes" id="UP000683246"/>
    </source>
</evidence>
<dbReference type="Gene3D" id="1.10.443.10">
    <property type="entry name" value="Intergrase catalytic core"/>
    <property type="match status" value="1"/>
</dbReference>
<dbReference type="InterPro" id="IPR013762">
    <property type="entry name" value="Integrase-like_cat_sf"/>
</dbReference>